<sequence length="191" mass="21880">MNIKEYISQNGGYISSAEAKEKSLYNQLLYEVEKGTIVRVRQGIYALNEGLAKPMVDVERLVPGGILCAYSAWSHYGLTTQIPLSYCIAIERSRKVTLPEYPPIELFFLSKSVFELGVSETVIEGFQVKIYDMEKSVCDAVKYRNRIGIDVSSEILRNYLSRKDSDITRLYAYAKDMRLGKRMDELVKYMI</sequence>
<evidence type="ECO:0000313" key="1">
    <source>
        <dbReference type="EMBL" id="MBE6271510.1"/>
    </source>
</evidence>
<dbReference type="EMBL" id="SUYC01000013">
    <property type="protein sequence ID" value="MBE6271510.1"/>
    <property type="molecule type" value="Genomic_DNA"/>
</dbReference>
<evidence type="ECO:0000313" key="2">
    <source>
        <dbReference type="Proteomes" id="UP000806522"/>
    </source>
</evidence>
<dbReference type="Proteomes" id="UP000806522">
    <property type="component" value="Unassembled WGS sequence"/>
</dbReference>
<accession>A0A9D5P1G0</accession>
<name>A0A9D5P1G0_XYLRU</name>
<organism evidence="1 2">
    <name type="scientific">Xylanibacter ruminicola</name>
    <name type="common">Prevotella ruminicola</name>
    <dbReference type="NCBI Taxonomy" id="839"/>
    <lineage>
        <taxon>Bacteria</taxon>
        <taxon>Pseudomonadati</taxon>
        <taxon>Bacteroidota</taxon>
        <taxon>Bacteroidia</taxon>
        <taxon>Bacteroidales</taxon>
        <taxon>Prevotellaceae</taxon>
        <taxon>Xylanibacter</taxon>
    </lineage>
</organism>
<proteinExistence type="predicted"/>
<protein>
    <recommendedName>
        <fullName evidence="3">Transcriptional regulator, AbiEi antitoxin, Type IV TA system</fullName>
    </recommendedName>
</protein>
<reference evidence="1" key="1">
    <citation type="submission" date="2019-04" db="EMBL/GenBank/DDBJ databases">
        <title>Evolution of Biomass-Degrading Anaerobic Consortia Revealed by Metagenomics.</title>
        <authorList>
            <person name="Peng X."/>
        </authorList>
    </citation>
    <scope>NUCLEOTIDE SEQUENCE</scope>
    <source>
        <strain evidence="1">SIG140</strain>
    </source>
</reference>
<gene>
    <name evidence="1" type="ORF">E7101_11265</name>
</gene>
<dbReference type="AlphaFoldDB" id="A0A9D5P1G0"/>
<evidence type="ECO:0008006" key="3">
    <source>
        <dbReference type="Google" id="ProtNLM"/>
    </source>
</evidence>
<comment type="caution">
    <text evidence="1">The sequence shown here is derived from an EMBL/GenBank/DDBJ whole genome shotgun (WGS) entry which is preliminary data.</text>
</comment>